<comment type="caution">
    <text evidence="3">The sequence shown here is derived from an EMBL/GenBank/DDBJ whole genome shotgun (WGS) entry which is preliminary data.</text>
</comment>
<dbReference type="GO" id="GO:0051301">
    <property type="term" value="P:cell division"/>
    <property type="evidence" value="ECO:0007669"/>
    <property type="project" value="UniProtKB-KW"/>
</dbReference>
<name>A0ABU3H6R1_9BACL</name>
<dbReference type="EMBL" id="JAUSUY010000007">
    <property type="protein sequence ID" value="MDT3426506.1"/>
    <property type="molecule type" value="Genomic_DNA"/>
</dbReference>
<protein>
    <submittedName>
        <fullName evidence="3">Cell division protein FtsL</fullName>
    </submittedName>
</protein>
<sequence>MQEKLLYLLTLALFVLVASVLVWRYVHIYDLNKQAQELDSRISKAKKEIAVYQKEKQDLEQQVVDKARAEGFTIPEDSIVVTRNN</sequence>
<dbReference type="RefSeq" id="WP_156940338.1">
    <property type="nucleotide sequence ID" value="NZ_JAUSUY010000007.1"/>
</dbReference>
<keyword evidence="4" id="KW-1185">Reference proteome</keyword>
<reference evidence="3 4" key="1">
    <citation type="submission" date="2023-07" db="EMBL/GenBank/DDBJ databases">
        <title>Genomic Encyclopedia of Type Strains, Phase IV (KMG-IV): sequencing the most valuable type-strain genomes for metagenomic binning, comparative biology and taxonomic classification.</title>
        <authorList>
            <person name="Goeker M."/>
        </authorList>
    </citation>
    <scope>NUCLEOTIDE SEQUENCE [LARGE SCALE GENOMIC DNA]</scope>
    <source>
        <strain evidence="3 4">T98</strain>
    </source>
</reference>
<evidence type="ECO:0000256" key="2">
    <source>
        <dbReference type="SAM" id="Phobius"/>
    </source>
</evidence>
<feature type="coiled-coil region" evidence="1">
    <location>
        <begin position="28"/>
        <end position="69"/>
    </location>
</feature>
<keyword evidence="2" id="KW-0472">Membrane</keyword>
<gene>
    <name evidence="3" type="ORF">J2Z22_002032</name>
</gene>
<accession>A0ABU3H6R1</accession>
<evidence type="ECO:0000256" key="1">
    <source>
        <dbReference type="SAM" id="Coils"/>
    </source>
</evidence>
<keyword evidence="1" id="KW-0175">Coiled coil</keyword>
<dbReference type="Proteomes" id="UP001248709">
    <property type="component" value="Unassembled WGS sequence"/>
</dbReference>
<evidence type="ECO:0000313" key="3">
    <source>
        <dbReference type="EMBL" id="MDT3426506.1"/>
    </source>
</evidence>
<evidence type="ECO:0000313" key="4">
    <source>
        <dbReference type="Proteomes" id="UP001248709"/>
    </source>
</evidence>
<organism evidence="3 4">
    <name type="scientific">Paenibacillus forsythiae</name>
    <dbReference type="NCBI Taxonomy" id="365616"/>
    <lineage>
        <taxon>Bacteria</taxon>
        <taxon>Bacillati</taxon>
        <taxon>Bacillota</taxon>
        <taxon>Bacilli</taxon>
        <taxon>Bacillales</taxon>
        <taxon>Paenibacillaceae</taxon>
        <taxon>Paenibacillus</taxon>
    </lineage>
</organism>
<keyword evidence="2" id="KW-0812">Transmembrane</keyword>
<proteinExistence type="predicted"/>
<keyword evidence="3" id="KW-0132">Cell division</keyword>
<keyword evidence="3" id="KW-0131">Cell cycle</keyword>
<keyword evidence="2" id="KW-1133">Transmembrane helix</keyword>
<feature type="transmembrane region" description="Helical" evidence="2">
    <location>
        <begin position="6"/>
        <end position="26"/>
    </location>
</feature>